<organism evidence="7">
    <name type="scientific">Salvia splendens</name>
    <name type="common">Scarlet sage</name>
    <dbReference type="NCBI Taxonomy" id="180675"/>
    <lineage>
        <taxon>Eukaryota</taxon>
        <taxon>Viridiplantae</taxon>
        <taxon>Streptophyta</taxon>
        <taxon>Embryophyta</taxon>
        <taxon>Tracheophyta</taxon>
        <taxon>Spermatophyta</taxon>
        <taxon>Magnoliopsida</taxon>
        <taxon>eudicotyledons</taxon>
        <taxon>Gunneridae</taxon>
        <taxon>Pentapetalae</taxon>
        <taxon>asterids</taxon>
        <taxon>lamiids</taxon>
        <taxon>Lamiales</taxon>
        <taxon>Lamiaceae</taxon>
        <taxon>Nepetoideae</taxon>
        <taxon>Mentheae</taxon>
        <taxon>Salviinae</taxon>
        <taxon>Salvia</taxon>
        <taxon>Salvia subgen. Calosphace</taxon>
        <taxon>core Calosphace</taxon>
    </lineage>
</organism>
<dbReference type="Proteomes" id="UP000298416">
    <property type="component" value="Unassembled WGS sequence"/>
</dbReference>
<keyword evidence="8" id="KW-1185">Reference proteome</keyword>
<dbReference type="PANTHER" id="PTHR14440">
    <property type="entry name" value="DNA-DIRECTED RNA POLYMERASE I SUBUNIT RPA49"/>
    <property type="match status" value="1"/>
</dbReference>
<comment type="subcellular location">
    <subcellularLocation>
        <location evidence="1">Nucleus</location>
        <location evidence="1">Nucleolus</location>
    </subcellularLocation>
</comment>
<sequence length="428" mass="48604">MGEKEKKNRVEQESAEMGKQLETMNVKIKEINENPEKKIPPVIGYFPSGFDPLKNSEESNSKSGVSSVKVYRNAKRNPKNPRLEVVVGVGGSAVNFVGTSYSGEARTPQLCNYALGVLDKETGVLKMVPIAANKIFRLEPKVPGMEQPENESQDAEKEADTYEERSEKFMNATRMYSTKKNIRRDEKRVTLRRTEDVGVQEGMEQKLEGIKVNMEALVEAVPSTANARNIPPHNIDANEVEMAYPLDKIILKGEWDYLQDIFDKLHGGSELAQDVYPCFVLNRVHSLQKIKNESSRRRMAGILSYITHLIRFKDRHSMDGVSSAKFHKLPSILSQKFSTMFASTTDKRLPQDKQDLLISYVLVLSLFADDFRSDPSDIARDLRMNPVTLRTHYESLGCKFVRENMSLVATLPVPLTFQTIKIKRKRQK</sequence>
<feature type="compositionally biased region" description="Basic and acidic residues" evidence="6">
    <location>
        <begin position="154"/>
        <end position="165"/>
    </location>
</feature>
<feature type="region of interest" description="Disordered" evidence="6">
    <location>
        <begin position="1"/>
        <end position="21"/>
    </location>
</feature>
<name>A0A8X8W5P6_SALSN</name>
<protein>
    <recommendedName>
        <fullName evidence="9">DNA-directed RNA polymerase I subunit RPA49</fullName>
    </recommendedName>
</protein>
<dbReference type="AlphaFoldDB" id="A0A8X8W5P6"/>
<dbReference type="GO" id="GO:0000428">
    <property type="term" value="C:DNA-directed RNA polymerase complex"/>
    <property type="evidence" value="ECO:0007669"/>
    <property type="project" value="UniProtKB-KW"/>
</dbReference>
<evidence type="ECO:0000313" key="8">
    <source>
        <dbReference type="Proteomes" id="UP000298416"/>
    </source>
</evidence>
<dbReference type="GO" id="GO:0005730">
    <property type="term" value="C:nucleolus"/>
    <property type="evidence" value="ECO:0007669"/>
    <property type="project" value="UniProtKB-SubCell"/>
</dbReference>
<evidence type="ECO:0000256" key="4">
    <source>
        <dbReference type="ARBA" id="ARBA00023163"/>
    </source>
</evidence>
<reference evidence="7" key="2">
    <citation type="submission" date="2020-08" db="EMBL/GenBank/DDBJ databases">
        <title>Plant Genome Project.</title>
        <authorList>
            <person name="Zhang R.-G."/>
        </authorList>
    </citation>
    <scope>NUCLEOTIDE SEQUENCE</scope>
    <source>
        <strain evidence="7">Huo1</strain>
        <tissue evidence="7">Leaf</tissue>
    </source>
</reference>
<feature type="compositionally biased region" description="Low complexity" evidence="6">
    <location>
        <begin position="61"/>
        <end position="70"/>
    </location>
</feature>
<evidence type="ECO:0000313" key="7">
    <source>
        <dbReference type="EMBL" id="KAG6388505.1"/>
    </source>
</evidence>
<evidence type="ECO:0000256" key="5">
    <source>
        <dbReference type="ARBA" id="ARBA00023242"/>
    </source>
</evidence>
<dbReference type="GO" id="GO:0003677">
    <property type="term" value="F:DNA binding"/>
    <property type="evidence" value="ECO:0007669"/>
    <property type="project" value="InterPro"/>
</dbReference>
<dbReference type="InterPro" id="IPR009668">
    <property type="entry name" value="RNA_pol-assoc_fac_A49-like"/>
</dbReference>
<dbReference type="OrthoDB" id="532500at2759"/>
<dbReference type="EMBL" id="PNBA02000020">
    <property type="protein sequence ID" value="KAG6388505.1"/>
    <property type="molecule type" value="Genomic_DNA"/>
</dbReference>
<comment type="caution">
    <text evidence="7">The sequence shown here is derived from an EMBL/GenBank/DDBJ whole genome shotgun (WGS) entry which is preliminary data.</text>
</comment>
<dbReference type="GO" id="GO:0006351">
    <property type="term" value="P:DNA-templated transcription"/>
    <property type="evidence" value="ECO:0007669"/>
    <property type="project" value="InterPro"/>
</dbReference>
<feature type="region of interest" description="Disordered" evidence="6">
    <location>
        <begin position="54"/>
        <end position="73"/>
    </location>
</feature>
<feature type="region of interest" description="Disordered" evidence="6">
    <location>
        <begin position="142"/>
        <end position="165"/>
    </location>
</feature>
<evidence type="ECO:0000256" key="6">
    <source>
        <dbReference type="SAM" id="MobiDB-lite"/>
    </source>
</evidence>
<keyword evidence="3" id="KW-0240">DNA-directed RNA polymerase</keyword>
<evidence type="ECO:0000256" key="3">
    <source>
        <dbReference type="ARBA" id="ARBA00022478"/>
    </source>
</evidence>
<keyword evidence="5" id="KW-0539">Nucleus</keyword>
<evidence type="ECO:0008006" key="9">
    <source>
        <dbReference type="Google" id="ProtNLM"/>
    </source>
</evidence>
<reference evidence="7" key="1">
    <citation type="submission" date="2018-01" db="EMBL/GenBank/DDBJ databases">
        <authorList>
            <person name="Mao J.F."/>
        </authorList>
    </citation>
    <scope>NUCLEOTIDE SEQUENCE</scope>
    <source>
        <strain evidence="7">Huo1</strain>
        <tissue evidence="7">Leaf</tissue>
    </source>
</reference>
<dbReference type="Pfam" id="PF06870">
    <property type="entry name" value="RNA_pol_I_A49"/>
    <property type="match status" value="1"/>
</dbReference>
<gene>
    <name evidence="7" type="ORF">SASPL_149933</name>
</gene>
<evidence type="ECO:0000256" key="1">
    <source>
        <dbReference type="ARBA" id="ARBA00004604"/>
    </source>
</evidence>
<feature type="compositionally biased region" description="Basic and acidic residues" evidence="6">
    <location>
        <begin position="1"/>
        <end position="12"/>
    </location>
</feature>
<accession>A0A8X8W5P6</accession>
<keyword evidence="4" id="KW-0804">Transcription</keyword>
<evidence type="ECO:0000256" key="2">
    <source>
        <dbReference type="ARBA" id="ARBA00009430"/>
    </source>
</evidence>
<proteinExistence type="inferred from homology"/>
<comment type="similarity">
    <text evidence="2">Belongs to the eukaryotic RPA49/POLR1E RNA polymerase subunit family.</text>
</comment>